<evidence type="ECO:0000256" key="3">
    <source>
        <dbReference type="ARBA" id="ARBA00023125"/>
    </source>
</evidence>
<dbReference type="PRINTS" id="PR00039">
    <property type="entry name" value="HTHLYSR"/>
</dbReference>
<dbReference type="Pfam" id="PF00126">
    <property type="entry name" value="HTH_1"/>
    <property type="match status" value="1"/>
</dbReference>
<dbReference type="Pfam" id="PF03466">
    <property type="entry name" value="LysR_substrate"/>
    <property type="match status" value="1"/>
</dbReference>
<dbReference type="InterPro" id="IPR036390">
    <property type="entry name" value="WH_DNA-bd_sf"/>
</dbReference>
<dbReference type="SUPFAM" id="SSF53850">
    <property type="entry name" value="Periplasmic binding protein-like II"/>
    <property type="match status" value="1"/>
</dbReference>
<keyword evidence="2" id="KW-0805">Transcription regulation</keyword>
<dbReference type="AlphaFoldDB" id="A0A6L5XV96"/>
<dbReference type="FunFam" id="1.10.10.10:FF:000001">
    <property type="entry name" value="LysR family transcriptional regulator"/>
    <property type="match status" value="1"/>
</dbReference>
<dbReference type="SUPFAM" id="SSF46785">
    <property type="entry name" value="Winged helix' DNA-binding domain"/>
    <property type="match status" value="1"/>
</dbReference>
<keyword evidence="3" id="KW-0238">DNA-binding</keyword>
<organism evidence="6 7">
    <name type="scientific">Velocimicrobium porci</name>
    <dbReference type="NCBI Taxonomy" id="2606634"/>
    <lineage>
        <taxon>Bacteria</taxon>
        <taxon>Bacillati</taxon>
        <taxon>Bacillota</taxon>
        <taxon>Clostridia</taxon>
        <taxon>Lachnospirales</taxon>
        <taxon>Lachnospiraceae</taxon>
        <taxon>Velocimicrobium</taxon>
    </lineage>
</organism>
<dbReference type="GO" id="GO:0005829">
    <property type="term" value="C:cytosol"/>
    <property type="evidence" value="ECO:0007669"/>
    <property type="project" value="TreeGrafter"/>
</dbReference>
<dbReference type="RefSeq" id="WP_154516080.1">
    <property type="nucleotide sequence ID" value="NZ_VUMT01000001.1"/>
</dbReference>
<evidence type="ECO:0000256" key="2">
    <source>
        <dbReference type="ARBA" id="ARBA00023015"/>
    </source>
</evidence>
<dbReference type="GO" id="GO:0003700">
    <property type="term" value="F:DNA-binding transcription factor activity"/>
    <property type="evidence" value="ECO:0007669"/>
    <property type="project" value="InterPro"/>
</dbReference>
<accession>A0A6L5XV96</accession>
<keyword evidence="7" id="KW-1185">Reference proteome</keyword>
<protein>
    <submittedName>
        <fullName evidence="6">LysR family transcriptional regulator</fullName>
    </submittedName>
</protein>
<dbReference type="InterPro" id="IPR050950">
    <property type="entry name" value="HTH-type_LysR_regulators"/>
</dbReference>
<gene>
    <name evidence="6" type="ORF">FYJ58_01295</name>
</gene>
<dbReference type="PROSITE" id="PS50931">
    <property type="entry name" value="HTH_LYSR"/>
    <property type="match status" value="1"/>
</dbReference>
<dbReference type="PANTHER" id="PTHR30419:SF8">
    <property type="entry name" value="NITROGEN ASSIMILATION TRANSCRIPTIONAL ACTIVATOR-RELATED"/>
    <property type="match status" value="1"/>
</dbReference>
<proteinExistence type="inferred from homology"/>
<dbReference type="Proteomes" id="UP000482209">
    <property type="component" value="Unassembled WGS sequence"/>
</dbReference>
<dbReference type="InterPro" id="IPR000847">
    <property type="entry name" value="LysR_HTH_N"/>
</dbReference>
<evidence type="ECO:0000256" key="4">
    <source>
        <dbReference type="ARBA" id="ARBA00023163"/>
    </source>
</evidence>
<dbReference type="PANTHER" id="PTHR30419">
    <property type="entry name" value="HTH-TYPE TRANSCRIPTIONAL REGULATOR YBHD"/>
    <property type="match status" value="1"/>
</dbReference>
<dbReference type="Gene3D" id="1.10.10.10">
    <property type="entry name" value="Winged helix-like DNA-binding domain superfamily/Winged helix DNA-binding domain"/>
    <property type="match status" value="1"/>
</dbReference>
<evidence type="ECO:0000313" key="6">
    <source>
        <dbReference type="EMBL" id="MSS62529.1"/>
    </source>
</evidence>
<dbReference type="GO" id="GO:0003677">
    <property type="term" value="F:DNA binding"/>
    <property type="evidence" value="ECO:0007669"/>
    <property type="project" value="UniProtKB-KW"/>
</dbReference>
<comment type="similarity">
    <text evidence="1">Belongs to the LysR transcriptional regulatory family.</text>
</comment>
<evidence type="ECO:0000313" key="7">
    <source>
        <dbReference type="Proteomes" id="UP000482209"/>
    </source>
</evidence>
<dbReference type="EMBL" id="VUMT01000001">
    <property type="protein sequence ID" value="MSS62529.1"/>
    <property type="molecule type" value="Genomic_DNA"/>
</dbReference>
<sequence length="293" mass="32805">MPANFEYYKIFYYVAKYKNITQAANVLMSSQPSVTRSIQNLEHELNCRLFIRSRRGVSLTPEGELLFQHIAPACEHILKGEEELESALDLHGGTVYIGATETGLHCFLLERLKLFHQKYPGVHIKILNNSTPQAVADLLAGKTELAVTTTPADIGKHLKSTRVQSFHDVLVAGKAFSDLKDKSFHLKDLKHLPIIGLSKGTMTYAFYEQLFLSHGLELKTDIELATSDLMLPVIKHDLGIGFVPEALAKPALESGEIIEIKLEDSIPERHICILRDLQRPLSVAARQLLKMLK</sequence>
<dbReference type="CDD" id="cd05466">
    <property type="entry name" value="PBP2_LTTR_substrate"/>
    <property type="match status" value="1"/>
</dbReference>
<reference evidence="6 7" key="1">
    <citation type="submission" date="2019-08" db="EMBL/GenBank/DDBJ databases">
        <title>In-depth cultivation of the pig gut microbiome towards novel bacterial diversity and tailored functional studies.</title>
        <authorList>
            <person name="Wylensek D."/>
            <person name="Hitch T.C.A."/>
            <person name="Clavel T."/>
        </authorList>
    </citation>
    <scope>NUCLEOTIDE SEQUENCE [LARGE SCALE GENOMIC DNA]</scope>
    <source>
        <strain evidence="6 7">WCA-693-APC-MOT-I</strain>
    </source>
</reference>
<dbReference type="InterPro" id="IPR005119">
    <property type="entry name" value="LysR_subst-bd"/>
</dbReference>
<name>A0A6L5XV96_9FIRM</name>
<comment type="caution">
    <text evidence="6">The sequence shown here is derived from an EMBL/GenBank/DDBJ whole genome shotgun (WGS) entry which is preliminary data.</text>
</comment>
<feature type="domain" description="HTH lysR-type" evidence="5">
    <location>
        <begin position="9"/>
        <end position="60"/>
    </location>
</feature>
<dbReference type="InterPro" id="IPR036388">
    <property type="entry name" value="WH-like_DNA-bd_sf"/>
</dbReference>
<keyword evidence="4" id="KW-0804">Transcription</keyword>
<evidence type="ECO:0000256" key="1">
    <source>
        <dbReference type="ARBA" id="ARBA00009437"/>
    </source>
</evidence>
<evidence type="ECO:0000259" key="5">
    <source>
        <dbReference type="PROSITE" id="PS50931"/>
    </source>
</evidence>
<dbReference type="Gene3D" id="3.40.190.290">
    <property type="match status" value="1"/>
</dbReference>